<feature type="signal peptide" evidence="3">
    <location>
        <begin position="1"/>
        <end position="25"/>
    </location>
</feature>
<proteinExistence type="predicted"/>
<evidence type="ECO:0000256" key="1">
    <source>
        <dbReference type="SAM" id="Coils"/>
    </source>
</evidence>
<evidence type="ECO:0000259" key="4">
    <source>
        <dbReference type="Pfam" id="PF13488"/>
    </source>
</evidence>
<feature type="region of interest" description="Disordered" evidence="2">
    <location>
        <begin position="153"/>
        <end position="179"/>
    </location>
</feature>
<evidence type="ECO:0000313" key="5">
    <source>
        <dbReference type="EMBL" id="TPG72374.1"/>
    </source>
</evidence>
<protein>
    <recommendedName>
        <fullName evidence="4">Glycine zipper domain-containing protein</fullName>
    </recommendedName>
</protein>
<evidence type="ECO:0000313" key="6">
    <source>
        <dbReference type="Proteomes" id="UP000317646"/>
    </source>
</evidence>
<dbReference type="EMBL" id="RCYZ01000001">
    <property type="protein sequence ID" value="TPG72374.1"/>
    <property type="molecule type" value="Genomic_DNA"/>
</dbReference>
<name>A0A502HED4_9BACT</name>
<dbReference type="InterPro" id="IPR039567">
    <property type="entry name" value="Gly-zipper"/>
</dbReference>
<gene>
    <name evidence="5" type="ORF">EAH73_03870</name>
</gene>
<evidence type="ECO:0000256" key="2">
    <source>
        <dbReference type="SAM" id="MobiDB-lite"/>
    </source>
</evidence>
<dbReference type="OrthoDB" id="886235at2"/>
<evidence type="ECO:0000256" key="3">
    <source>
        <dbReference type="SAM" id="SignalP"/>
    </source>
</evidence>
<feature type="coiled-coil region" evidence="1">
    <location>
        <begin position="77"/>
        <end position="111"/>
    </location>
</feature>
<keyword evidence="6" id="KW-1185">Reference proteome</keyword>
<organism evidence="5 6">
    <name type="scientific">Hymenobacter nivis</name>
    <dbReference type="NCBI Taxonomy" id="1850093"/>
    <lineage>
        <taxon>Bacteria</taxon>
        <taxon>Pseudomonadati</taxon>
        <taxon>Bacteroidota</taxon>
        <taxon>Cytophagia</taxon>
        <taxon>Cytophagales</taxon>
        <taxon>Hymenobacteraceae</taxon>
        <taxon>Hymenobacter</taxon>
    </lineage>
</organism>
<reference evidence="5 6" key="1">
    <citation type="journal article" date="2019" name="Environ. Microbiol.">
        <title>Species interactions and distinct microbial communities in high Arctic permafrost affected cryosols are associated with the CH4 and CO2 gas fluxes.</title>
        <authorList>
            <person name="Altshuler I."/>
            <person name="Hamel J."/>
            <person name="Turney S."/>
            <person name="Magnuson E."/>
            <person name="Levesque R."/>
            <person name="Greer C."/>
            <person name="Whyte L.G."/>
        </authorList>
    </citation>
    <scope>NUCLEOTIDE SEQUENCE [LARGE SCALE GENOMIC DNA]</scope>
    <source>
        <strain evidence="5 6">S9.2P</strain>
    </source>
</reference>
<dbReference type="Proteomes" id="UP000317646">
    <property type="component" value="Unassembled WGS sequence"/>
</dbReference>
<sequence length="179" mass="17892">MKNTSWLFLIPVLLFSVFFSSQAQAQRNWSPQGKGAAIGGAAGILGGALINKRNRVVGGAIGGVAGAGVGYAIGKHTDNKRKKAAALANERAAANERIAAANARAAAAERAAAERRDVAAAPGSLGRVAGATAVAAGATALVASATPASVTPASGYLPNPDYGNAQTAYPGSPVRRKSW</sequence>
<accession>A0A502HED4</accession>
<keyword evidence="3" id="KW-0732">Signal</keyword>
<dbReference type="RefSeq" id="WP_140465156.1">
    <property type="nucleotide sequence ID" value="NZ_RCYZ01000001.1"/>
</dbReference>
<comment type="caution">
    <text evidence="5">The sequence shown here is derived from an EMBL/GenBank/DDBJ whole genome shotgun (WGS) entry which is preliminary data.</text>
</comment>
<feature type="chain" id="PRO_5021268784" description="Glycine zipper domain-containing protein" evidence="3">
    <location>
        <begin position="26"/>
        <end position="179"/>
    </location>
</feature>
<keyword evidence="1" id="KW-0175">Coiled coil</keyword>
<dbReference type="AlphaFoldDB" id="A0A502HED4"/>
<dbReference type="Pfam" id="PF13488">
    <property type="entry name" value="Gly-zipper_Omp"/>
    <property type="match status" value="1"/>
</dbReference>
<feature type="domain" description="Glycine zipper" evidence="4">
    <location>
        <begin position="35"/>
        <end position="80"/>
    </location>
</feature>